<dbReference type="RefSeq" id="WP_097645665.1">
    <property type="nucleotide sequence ID" value="NZ_NQWI01000137.1"/>
</dbReference>
<evidence type="ECO:0000313" key="2">
    <source>
        <dbReference type="Proteomes" id="UP000220527"/>
    </source>
</evidence>
<accession>A0A2A6RF03</accession>
<evidence type="ECO:0008006" key="3">
    <source>
        <dbReference type="Google" id="ProtNLM"/>
    </source>
</evidence>
<keyword evidence="2" id="KW-1185">Reference proteome</keyword>
<protein>
    <recommendedName>
        <fullName evidence="3">GH16 domain-containing protein</fullName>
    </recommendedName>
</protein>
<dbReference type="AlphaFoldDB" id="A0A2A6RF03"/>
<dbReference type="Proteomes" id="UP000220527">
    <property type="component" value="Unassembled WGS sequence"/>
</dbReference>
<gene>
    <name evidence="1" type="ORF">CJ255_18980</name>
</gene>
<organism evidence="1 2">
    <name type="scientific">Candidatus Viridilinea mediisalina</name>
    <dbReference type="NCBI Taxonomy" id="2024553"/>
    <lineage>
        <taxon>Bacteria</taxon>
        <taxon>Bacillati</taxon>
        <taxon>Chloroflexota</taxon>
        <taxon>Chloroflexia</taxon>
        <taxon>Chloroflexales</taxon>
        <taxon>Chloroflexineae</taxon>
        <taxon>Oscillochloridaceae</taxon>
        <taxon>Candidatus Viridilinea</taxon>
    </lineage>
</organism>
<sequence>MLTPTPWHHHVAGTGQIHGAVPQLHLRLDGASSHAYSNAQLDDYQRGGQPALVRHPPLTLRLRARFSHPAGLLRGTMGFGLWNYPLVLPPALPRALWFFYQSPPGNLPLALGVPGAGCWKAATIDTGRTRALALLPFAPLVVPLLHQPRLFQGLWPPIQWAVGVSEARVQVPMETWHDYVIEWGHTTSRFLVDGRIVLENAPSPRGPLCTVIWVDNQYLVLTPQGQVAWGLLDVAGPQWLAVERLELCVS</sequence>
<evidence type="ECO:0000313" key="1">
    <source>
        <dbReference type="EMBL" id="PDW01466.1"/>
    </source>
</evidence>
<name>A0A2A6RF03_9CHLR</name>
<comment type="caution">
    <text evidence="1">The sequence shown here is derived from an EMBL/GenBank/DDBJ whole genome shotgun (WGS) entry which is preliminary data.</text>
</comment>
<dbReference type="OrthoDB" id="160693at2"/>
<reference evidence="2" key="1">
    <citation type="submission" date="2017-08" db="EMBL/GenBank/DDBJ databases">
        <authorList>
            <person name="Grouzdev D.S."/>
            <person name="Gaisin V.A."/>
            <person name="Rysina M.S."/>
            <person name="Gorlenko V.M."/>
        </authorList>
    </citation>
    <scope>NUCLEOTIDE SEQUENCE [LARGE SCALE GENOMIC DNA]</scope>
    <source>
        <strain evidence="2">Kir15-3F</strain>
    </source>
</reference>
<dbReference type="EMBL" id="NQWI01000137">
    <property type="protein sequence ID" value="PDW01466.1"/>
    <property type="molecule type" value="Genomic_DNA"/>
</dbReference>
<proteinExistence type="predicted"/>